<keyword evidence="2" id="KW-1185">Reference proteome</keyword>
<proteinExistence type="predicted"/>
<protein>
    <submittedName>
        <fullName evidence="1">DNA glycosylase</fullName>
    </submittedName>
</protein>
<organism evidence="1 2">
    <name type="scientific">Coprobacter secundus subsp. similis</name>
    <dbReference type="NCBI Taxonomy" id="2751153"/>
    <lineage>
        <taxon>Bacteria</taxon>
        <taxon>Pseudomonadati</taxon>
        <taxon>Bacteroidota</taxon>
        <taxon>Bacteroidia</taxon>
        <taxon>Bacteroidales</taxon>
        <taxon>Barnesiellaceae</taxon>
        <taxon>Coprobacter</taxon>
    </lineage>
</organism>
<gene>
    <name evidence="1" type="ORF">Cop2CBH44_07400</name>
</gene>
<dbReference type="SUPFAM" id="SSF52141">
    <property type="entry name" value="Uracil-DNA glycosylase-like"/>
    <property type="match status" value="1"/>
</dbReference>
<dbReference type="EMBL" id="AP023322">
    <property type="protein sequence ID" value="BCI62387.1"/>
    <property type="molecule type" value="Genomic_DNA"/>
</dbReference>
<dbReference type="Gene3D" id="3.40.470.10">
    <property type="entry name" value="Uracil-DNA glycosylase-like domain"/>
    <property type="match status" value="1"/>
</dbReference>
<sequence length="196" mass="23239">MYLKENKIEYHELGFFLPNNAKILMLGSFHPQRKRWSMEFFYPNLQNDMWRIFGWIFFSNKEYFLETDKKHFNKERIQEFLEKKGIALGDTAQAIIRLNDNASDKFLEVVEKIELAKILPQIPDCKALVTTGQKATEILLSLIDATEPRVGEHSTFTWNSQTFRLYRMPSSSRAYPRPIEEKARVYEKMFRETGIL</sequence>
<accession>A0A7G1HXX2</accession>
<dbReference type="Proteomes" id="UP000594042">
    <property type="component" value="Chromosome"/>
</dbReference>
<reference evidence="2" key="1">
    <citation type="submission" date="2020-07" db="EMBL/GenBank/DDBJ databases">
        <title>Complete genome sequencing of Coprobacter sp. strain 2CBH44.</title>
        <authorList>
            <person name="Sakamoto M."/>
            <person name="Murakami T."/>
            <person name="Mori H."/>
        </authorList>
    </citation>
    <scope>NUCLEOTIDE SEQUENCE [LARGE SCALE GENOMIC DNA]</scope>
    <source>
        <strain evidence="2">2CBH44</strain>
    </source>
</reference>
<dbReference type="AlphaFoldDB" id="A0A7G1HXX2"/>
<dbReference type="RefSeq" id="WP_021931255.1">
    <property type="nucleotide sequence ID" value="NZ_AP023322.1"/>
</dbReference>
<dbReference type="InterPro" id="IPR036895">
    <property type="entry name" value="Uracil-DNA_glycosylase-like_sf"/>
</dbReference>
<evidence type="ECO:0000313" key="2">
    <source>
        <dbReference type="Proteomes" id="UP000594042"/>
    </source>
</evidence>
<name>A0A7G1HXX2_9BACT</name>
<dbReference type="KEGG" id="copr:Cop2CBH44_07400"/>
<evidence type="ECO:0000313" key="1">
    <source>
        <dbReference type="EMBL" id="BCI62387.1"/>
    </source>
</evidence>